<feature type="domain" description="Carbohydrate kinase FGGY C-terminal" evidence="5">
    <location>
        <begin position="145"/>
        <end position="329"/>
    </location>
</feature>
<dbReference type="OrthoDB" id="1728974at2759"/>
<dbReference type="GO" id="GO:0005997">
    <property type="term" value="P:xylulose metabolic process"/>
    <property type="evidence" value="ECO:0007669"/>
    <property type="project" value="UniProtKB-UniRule"/>
</dbReference>
<dbReference type="STRING" id="29170.A0A368G9A2"/>
<keyword evidence="4" id="KW-0859">Xylose metabolism</keyword>
<dbReference type="GO" id="GO:0005829">
    <property type="term" value="C:cytosol"/>
    <property type="evidence" value="ECO:0007669"/>
    <property type="project" value="TreeGrafter"/>
</dbReference>
<organism evidence="6 7">
    <name type="scientific">Ancylostoma caninum</name>
    <name type="common">Dog hookworm</name>
    <dbReference type="NCBI Taxonomy" id="29170"/>
    <lineage>
        <taxon>Eukaryota</taxon>
        <taxon>Metazoa</taxon>
        <taxon>Ecdysozoa</taxon>
        <taxon>Nematoda</taxon>
        <taxon>Chromadorea</taxon>
        <taxon>Rhabditida</taxon>
        <taxon>Rhabditina</taxon>
        <taxon>Rhabditomorpha</taxon>
        <taxon>Strongyloidea</taxon>
        <taxon>Ancylostomatidae</taxon>
        <taxon>Ancylostomatinae</taxon>
        <taxon>Ancylostoma</taxon>
    </lineage>
</organism>
<evidence type="ECO:0000313" key="7">
    <source>
        <dbReference type="Proteomes" id="UP000252519"/>
    </source>
</evidence>
<dbReference type="Gene3D" id="3.30.420.40">
    <property type="match status" value="2"/>
</dbReference>
<dbReference type="EMBL" id="JOJR01000255">
    <property type="protein sequence ID" value="RCN40984.1"/>
    <property type="molecule type" value="Genomic_DNA"/>
</dbReference>
<keyword evidence="3 4" id="KW-0418">Kinase</keyword>
<keyword evidence="4" id="KW-0547">Nucleotide-binding</keyword>
<dbReference type="EC" id="2.7.1.17" evidence="4"/>
<dbReference type="GO" id="GO:0042732">
    <property type="term" value="P:D-xylose metabolic process"/>
    <property type="evidence" value="ECO:0007669"/>
    <property type="project" value="UniProtKB-UniRule"/>
</dbReference>
<keyword evidence="2 4" id="KW-0808">Transferase</keyword>
<proteinExistence type="inferred from homology"/>
<comment type="catalytic activity">
    <reaction evidence="4">
        <text>D-xylulose + ATP = D-xylulose 5-phosphate + ADP + H(+)</text>
        <dbReference type="Rhea" id="RHEA:10964"/>
        <dbReference type="ChEBI" id="CHEBI:15378"/>
        <dbReference type="ChEBI" id="CHEBI:17140"/>
        <dbReference type="ChEBI" id="CHEBI:30616"/>
        <dbReference type="ChEBI" id="CHEBI:57737"/>
        <dbReference type="ChEBI" id="CHEBI:456216"/>
        <dbReference type="EC" id="2.7.1.17"/>
    </reaction>
</comment>
<evidence type="ECO:0000256" key="2">
    <source>
        <dbReference type="ARBA" id="ARBA00022679"/>
    </source>
</evidence>
<dbReference type="InterPro" id="IPR018485">
    <property type="entry name" value="FGGY_C"/>
</dbReference>
<dbReference type="InterPro" id="IPR043129">
    <property type="entry name" value="ATPase_NBD"/>
</dbReference>
<gene>
    <name evidence="6" type="ORF">ANCCAN_13089</name>
</gene>
<name>A0A368G9A2_ANCCA</name>
<evidence type="ECO:0000313" key="6">
    <source>
        <dbReference type="EMBL" id="RCN40984.1"/>
    </source>
</evidence>
<dbReference type="Pfam" id="PF02782">
    <property type="entry name" value="FGGY_C"/>
    <property type="match status" value="1"/>
</dbReference>
<keyword evidence="7" id="KW-1185">Reference proteome</keyword>
<evidence type="ECO:0000256" key="3">
    <source>
        <dbReference type="ARBA" id="ARBA00022777"/>
    </source>
</evidence>
<dbReference type="PANTHER" id="PTHR10196:SF57">
    <property type="entry name" value="XYLULOSE KINASE"/>
    <property type="match status" value="1"/>
</dbReference>
<dbReference type="Proteomes" id="UP000252519">
    <property type="component" value="Unassembled WGS sequence"/>
</dbReference>
<keyword evidence="4" id="KW-0067">ATP-binding</keyword>
<dbReference type="CDD" id="cd07776">
    <property type="entry name" value="ASKHA_NBD_FGGY_SpXK-like"/>
    <property type="match status" value="1"/>
</dbReference>
<dbReference type="InterPro" id="IPR042024">
    <property type="entry name" value="D-XK_euk"/>
</dbReference>
<evidence type="ECO:0000259" key="5">
    <source>
        <dbReference type="Pfam" id="PF02782"/>
    </source>
</evidence>
<dbReference type="PANTHER" id="PTHR10196">
    <property type="entry name" value="SUGAR KINASE"/>
    <property type="match status" value="1"/>
</dbReference>
<comment type="caution">
    <text evidence="6">The sequence shown here is derived from an EMBL/GenBank/DDBJ whole genome shotgun (WGS) entry which is preliminary data.</text>
</comment>
<comment type="similarity">
    <text evidence="1 4">Belongs to the FGGY kinase family.</text>
</comment>
<keyword evidence="4" id="KW-0119">Carbohydrate metabolism</keyword>
<evidence type="ECO:0000256" key="4">
    <source>
        <dbReference type="RuleBase" id="RU367058"/>
    </source>
</evidence>
<sequence length="379" mass="41933">MARITGSRAHHRFSGPQIKKVLETNADAWSNCERISVISSFTCSLFLGNIAPIEYTDGSGMNLMDIRTQTWSSTCLASIDGGDEQRTSLRAKLGLLANPLKPLGSISNYMVKRYGFSDKCQILPFLGDNPASLAGLNLAKGDVGISLGTSDTLFFTTPEYKPCVDAHVFSHFSGRNDEFMALVCFKNGSLTRERIRKQHGCQWSEFGTLLSKTPPGNCGNIGLYFDEDEIAPRVKKGDFRFVKEGKYRPVKEFTPEVEARALLEGQSLLKLLYAKTMGCQIGKGRLFLTGGASTNVDLQRILSDMFAMDAYILNAPDSAALGGAMLARYVYYAPSLSYYDYYKDTSTEKVAVPNLENSRIYEQMLPELSSLCRLLPEKP</sequence>
<dbReference type="GO" id="GO:0005524">
    <property type="term" value="F:ATP binding"/>
    <property type="evidence" value="ECO:0007669"/>
    <property type="project" value="UniProtKB-KW"/>
</dbReference>
<reference evidence="6 7" key="1">
    <citation type="submission" date="2014-10" db="EMBL/GenBank/DDBJ databases">
        <title>Draft genome of the hookworm Ancylostoma caninum.</title>
        <authorList>
            <person name="Mitreva M."/>
        </authorList>
    </citation>
    <scope>NUCLEOTIDE SEQUENCE [LARGE SCALE GENOMIC DNA]</scope>
    <source>
        <strain evidence="6 7">Baltimore</strain>
    </source>
</reference>
<dbReference type="AlphaFoldDB" id="A0A368G9A2"/>
<protein>
    <recommendedName>
        <fullName evidence="4">Xylulose kinase</fullName>
        <ecNumber evidence="4">2.7.1.17</ecNumber>
    </recommendedName>
</protein>
<accession>A0A368G9A2</accession>
<dbReference type="GO" id="GO:0004856">
    <property type="term" value="F:D-xylulokinase activity"/>
    <property type="evidence" value="ECO:0007669"/>
    <property type="project" value="UniProtKB-UniRule"/>
</dbReference>
<evidence type="ECO:0000256" key="1">
    <source>
        <dbReference type="ARBA" id="ARBA00009156"/>
    </source>
</evidence>
<dbReference type="SUPFAM" id="SSF53067">
    <property type="entry name" value="Actin-like ATPase domain"/>
    <property type="match status" value="2"/>
</dbReference>
<comment type="function">
    <text evidence="4">Phosphorylates D-xylulose to produce D-xylulose 5-phosphate, a molecule that may play an important role in the regulation of glucose metabolism and lipogenesis.</text>
</comment>